<proteinExistence type="predicted"/>
<sequence length="188" mass="20535">MSRETGDGLQALYKGFLERERLTDVDLTAGPGTFEVRVWISHCVGLTLFEARVAARLPAYCIPKLVLMVVPRAAAATASKRECLHSDSGVSTLPPIVYLPPAATPKSQPLLTYSYARRNPAFPYRRINNRTAKPPASILGRGRPSDRCIWDTSAIAMLMIAKDRISDEMVAQAAGESSRTQPYSIGSL</sequence>
<protein>
    <submittedName>
        <fullName evidence="1">Uncharacterized protein</fullName>
    </submittedName>
</protein>
<evidence type="ECO:0000313" key="1">
    <source>
        <dbReference type="EMBL" id="KAH7917545.1"/>
    </source>
</evidence>
<dbReference type="EMBL" id="MU267020">
    <property type="protein sequence ID" value="KAH7917545.1"/>
    <property type="molecule type" value="Genomic_DNA"/>
</dbReference>
<gene>
    <name evidence="1" type="ORF">BV22DRAFT_1052355</name>
</gene>
<accession>A0ACB8AVY6</accession>
<keyword evidence="2" id="KW-1185">Reference proteome</keyword>
<name>A0ACB8AVY6_9AGAM</name>
<organism evidence="1 2">
    <name type="scientific">Leucogyrophana mollusca</name>
    <dbReference type="NCBI Taxonomy" id="85980"/>
    <lineage>
        <taxon>Eukaryota</taxon>
        <taxon>Fungi</taxon>
        <taxon>Dikarya</taxon>
        <taxon>Basidiomycota</taxon>
        <taxon>Agaricomycotina</taxon>
        <taxon>Agaricomycetes</taxon>
        <taxon>Agaricomycetidae</taxon>
        <taxon>Boletales</taxon>
        <taxon>Boletales incertae sedis</taxon>
        <taxon>Leucogyrophana</taxon>
    </lineage>
</organism>
<dbReference type="Proteomes" id="UP000790709">
    <property type="component" value="Unassembled WGS sequence"/>
</dbReference>
<reference evidence="1" key="1">
    <citation type="journal article" date="2021" name="New Phytol.">
        <title>Evolutionary innovations through gain and loss of genes in the ectomycorrhizal Boletales.</title>
        <authorList>
            <person name="Wu G."/>
            <person name="Miyauchi S."/>
            <person name="Morin E."/>
            <person name="Kuo A."/>
            <person name="Drula E."/>
            <person name="Varga T."/>
            <person name="Kohler A."/>
            <person name="Feng B."/>
            <person name="Cao Y."/>
            <person name="Lipzen A."/>
            <person name="Daum C."/>
            <person name="Hundley H."/>
            <person name="Pangilinan J."/>
            <person name="Johnson J."/>
            <person name="Barry K."/>
            <person name="LaButti K."/>
            <person name="Ng V."/>
            <person name="Ahrendt S."/>
            <person name="Min B."/>
            <person name="Choi I.G."/>
            <person name="Park H."/>
            <person name="Plett J.M."/>
            <person name="Magnuson J."/>
            <person name="Spatafora J.W."/>
            <person name="Nagy L.G."/>
            <person name="Henrissat B."/>
            <person name="Grigoriev I.V."/>
            <person name="Yang Z.L."/>
            <person name="Xu J."/>
            <person name="Martin F.M."/>
        </authorList>
    </citation>
    <scope>NUCLEOTIDE SEQUENCE</scope>
    <source>
        <strain evidence="1">KUC20120723A-06</strain>
    </source>
</reference>
<comment type="caution">
    <text evidence="1">The sequence shown here is derived from an EMBL/GenBank/DDBJ whole genome shotgun (WGS) entry which is preliminary data.</text>
</comment>
<evidence type="ECO:0000313" key="2">
    <source>
        <dbReference type="Proteomes" id="UP000790709"/>
    </source>
</evidence>